<feature type="binding site" evidence="12">
    <location>
        <position position="203"/>
    </location>
    <ligand>
        <name>[4Fe-4S] cluster</name>
        <dbReference type="ChEBI" id="CHEBI:49883"/>
    </ligand>
</feature>
<evidence type="ECO:0000256" key="5">
    <source>
        <dbReference type="ARBA" id="ARBA00022801"/>
    </source>
</evidence>
<dbReference type="NCBIfam" id="TIGR01083">
    <property type="entry name" value="nth"/>
    <property type="match status" value="1"/>
</dbReference>
<dbReference type="GO" id="GO:0140078">
    <property type="term" value="F:class I DNA-(apurinic or apyrimidinic site) endonuclease activity"/>
    <property type="evidence" value="ECO:0007669"/>
    <property type="project" value="UniProtKB-EC"/>
</dbReference>
<dbReference type="InterPro" id="IPR003651">
    <property type="entry name" value="Endonuclease3_FeS-loop_motif"/>
</dbReference>
<keyword evidence="2 12" id="KW-0004">4Fe-4S</keyword>
<dbReference type="FunFam" id="1.10.1670.10:FF:000001">
    <property type="entry name" value="Endonuclease III"/>
    <property type="match status" value="1"/>
</dbReference>
<keyword evidence="10 12" id="KW-0456">Lyase</keyword>
<dbReference type="RefSeq" id="WP_350342758.1">
    <property type="nucleotide sequence ID" value="NZ_CP158367.1"/>
</dbReference>
<evidence type="ECO:0000256" key="11">
    <source>
        <dbReference type="ARBA" id="ARBA00023295"/>
    </source>
</evidence>
<keyword evidence="6 12" id="KW-0408">Iron</keyword>
<feature type="binding site" evidence="12">
    <location>
        <position position="197"/>
    </location>
    <ligand>
        <name>[4Fe-4S] cluster</name>
        <dbReference type="ChEBI" id="CHEBI:49883"/>
    </ligand>
</feature>
<dbReference type="InterPro" id="IPR011257">
    <property type="entry name" value="DNA_glycosylase"/>
</dbReference>
<protein>
    <recommendedName>
        <fullName evidence="12">Endonuclease III</fullName>
        <ecNumber evidence="12">4.2.99.18</ecNumber>
    </recommendedName>
    <alternativeName>
        <fullName evidence="12">DNA-(apurinic or apyrimidinic site) lyase</fullName>
    </alternativeName>
</protein>
<dbReference type="PIRSF" id="PIRSF001435">
    <property type="entry name" value="Nth"/>
    <property type="match status" value="1"/>
</dbReference>
<keyword evidence="14" id="KW-0540">Nuclease</keyword>
<dbReference type="Gene3D" id="1.10.1670.10">
    <property type="entry name" value="Helix-hairpin-Helix base-excision DNA repair enzymes (C-terminal)"/>
    <property type="match status" value="1"/>
</dbReference>
<keyword evidence="4 12" id="KW-0227">DNA damage</keyword>
<dbReference type="GO" id="GO:0046872">
    <property type="term" value="F:metal ion binding"/>
    <property type="evidence" value="ECO:0007669"/>
    <property type="project" value="UniProtKB-KW"/>
</dbReference>
<dbReference type="SMART" id="SM00525">
    <property type="entry name" value="FES"/>
    <property type="match status" value="1"/>
</dbReference>
<evidence type="ECO:0000256" key="7">
    <source>
        <dbReference type="ARBA" id="ARBA00023014"/>
    </source>
</evidence>
<dbReference type="HAMAP" id="MF_00942">
    <property type="entry name" value="Nth"/>
    <property type="match status" value="1"/>
</dbReference>
<keyword evidence="7 12" id="KW-0411">Iron-sulfur</keyword>
<name>A0AAU7VIX8_9FIRM</name>
<dbReference type="GO" id="GO:0019104">
    <property type="term" value="F:DNA N-glycosylase activity"/>
    <property type="evidence" value="ECO:0007669"/>
    <property type="project" value="UniProtKB-UniRule"/>
</dbReference>
<evidence type="ECO:0000256" key="8">
    <source>
        <dbReference type="ARBA" id="ARBA00023125"/>
    </source>
</evidence>
<dbReference type="EC" id="4.2.99.18" evidence="12"/>
<evidence type="ECO:0000256" key="9">
    <source>
        <dbReference type="ARBA" id="ARBA00023204"/>
    </source>
</evidence>
<dbReference type="InterPro" id="IPR023170">
    <property type="entry name" value="HhH_base_excis_C"/>
</dbReference>
<feature type="binding site" evidence="12">
    <location>
        <position position="194"/>
    </location>
    <ligand>
        <name>[4Fe-4S] cluster</name>
        <dbReference type="ChEBI" id="CHEBI:49883"/>
    </ligand>
</feature>
<dbReference type="Pfam" id="PF10576">
    <property type="entry name" value="EndIII_4Fe-2S"/>
    <property type="match status" value="1"/>
</dbReference>
<gene>
    <name evidence="12 14" type="primary">nth</name>
    <name evidence="14" type="ORF">PRVXT_002016</name>
</gene>
<dbReference type="FunFam" id="1.10.340.30:FF:000001">
    <property type="entry name" value="Endonuclease III"/>
    <property type="match status" value="1"/>
</dbReference>
<dbReference type="Pfam" id="PF00730">
    <property type="entry name" value="HhH-GPD"/>
    <property type="match status" value="1"/>
</dbReference>
<keyword evidence="5 12" id="KW-0378">Hydrolase</keyword>
<dbReference type="EMBL" id="CP158367">
    <property type="protein sequence ID" value="XBX73997.1"/>
    <property type="molecule type" value="Genomic_DNA"/>
</dbReference>
<feature type="binding site" evidence="12">
    <location>
        <position position="187"/>
    </location>
    <ligand>
        <name>[4Fe-4S] cluster</name>
        <dbReference type="ChEBI" id="CHEBI:49883"/>
    </ligand>
</feature>
<dbReference type="GO" id="GO:0006285">
    <property type="term" value="P:base-excision repair, AP site formation"/>
    <property type="evidence" value="ECO:0007669"/>
    <property type="project" value="TreeGrafter"/>
</dbReference>
<evidence type="ECO:0000256" key="10">
    <source>
        <dbReference type="ARBA" id="ARBA00023239"/>
    </source>
</evidence>
<comment type="function">
    <text evidence="12">DNA repair enzyme that has both DNA N-glycosylase activity and AP-lyase activity. The DNA N-glycosylase activity releases various damaged pyrimidines from DNA by cleaving the N-glycosidic bond, leaving an AP (apurinic/apyrimidinic) site. The AP-lyase activity cleaves the phosphodiester bond 3' to the AP site by a beta-elimination, leaving a 3'-terminal unsaturated sugar and a product with a terminal 5'-phosphate.</text>
</comment>
<evidence type="ECO:0000313" key="14">
    <source>
        <dbReference type="EMBL" id="XBX73997.1"/>
    </source>
</evidence>
<keyword evidence="3 12" id="KW-0479">Metal-binding</keyword>
<dbReference type="InterPro" id="IPR005759">
    <property type="entry name" value="Nth"/>
</dbReference>
<dbReference type="GO" id="GO:0003677">
    <property type="term" value="F:DNA binding"/>
    <property type="evidence" value="ECO:0007669"/>
    <property type="project" value="UniProtKB-UniRule"/>
</dbReference>
<comment type="catalytic activity">
    <reaction evidence="12">
        <text>2'-deoxyribonucleotide-(2'-deoxyribose 5'-phosphate)-2'-deoxyribonucleotide-DNA = a 3'-end 2'-deoxyribonucleotide-(2,3-dehydro-2,3-deoxyribose 5'-phosphate)-DNA + a 5'-end 5'-phospho-2'-deoxyribonucleoside-DNA + H(+)</text>
        <dbReference type="Rhea" id="RHEA:66592"/>
        <dbReference type="Rhea" id="RHEA-COMP:13180"/>
        <dbReference type="Rhea" id="RHEA-COMP:16897"/>
        <dbReference type="Rhea" id="RHEA-COMP:17067"/>
        <dbReference type="ChEBI" id="CHEBI:15378"/>
        <dbReference type="ChEBI" id="CHEBI:136412"/>
        <dbReference type="ChEBI" id="CHEBI:157695"/>
        <dbReference type="ChEBI" id="CHEBI:167181"/>
        <dbReference type="EC" id="4.2.99.18"/>
    </reaction>
</comment>
<comment type="similarity">
    <text evidence="1 12">Belongs to the Nth/MutY family.</text>
</comment>
<organism evidence="14">
    <name type="scientific">Proteinivorax tanatarense</name>
    <dbReference type="NCBI Taxonomy" id="1260629"/>
    <lineage>
        <taxon>Bacteria</taxon>
        <taxon>Bacillati</taxon>
        <taxon>Bacillota</taxon>
        <taxon>Clostridia</taxon>
        <taxon>Eubacteriales</taxon>
        <taxon>Proteinivoracaceae</taxon>
        <taxon>Proteinivorax</taxon>
    </lineage>
</organism>
<dbReference type="AlphaFoldDB" id="A0AAU7VIX8"/>
<keyword evidence="9 12" id="KW-0234">DNA repair</keyword>
<evidence type="ECO:0000256" key="2">
    <source>
        <dbReference type="ARBA" id="ARBA00022485"/>
    </source>
</evidence>
<reference evidence="14" key="1">
    <citation type="journal article" date="2013" name="Extremophiles">
        <title>Proteinivorax tanatarense gen. nov., sp. nov., an anaerobic, haloalkaliphilic, proteolytic bacterium isolated from a decaying algal bloom, and proposal of Proteinivoraceae fam. nov.</title>
        <authorList>
            <person name="Kevbrin V."/>
            <person name="Boltyanskaya Y."/>
            <person name="Zhilina T."/>
            <person name="Kolganova T."/>
            <person name="Lavrentjeva E."/>
            <person name="Kuznetsov B."/>
        </authorList>
    </citation>
    <scope>NUCLEOTIDE SEQUENCE</scope>
    <source>
        <strain evidence="14">Z-910T</strain>
    </source>
</reference>
<dbReference type="InterPro" id="IPR003265">
    <property type="entry name" value="HhH-GPD_domain"/>
</dbReference>
<keyword evidence="11 12" id="KW-0326">Glycosidase</keyword>
<evidence type="ECO:0000256" key="12">
    <source>
        <dbReference type="HAMAP-Rule" id="MF_00942"/>
    </source>
</evidence>
<evidence type="ECO:0000256" key="4">
    <source>
        <dbReference type="ARBA" id="ARBA00022763"/>
    </source>
</evidence>
<dbReference type="InterPro" id="IPR004035">
    <property type="entry name" value="Endouclease-III_FeS-bd_BS"/>
</dbReference>
<evidence type="ECO:0000259" key="13">
    <source>
        <dbReference type="SMART" id="SM00478"/>
    </source>
</evidence>
<sequence length="211" mass="23686">MEEKKIIKVLETLDNTYPDAKCGLDYTTAYELLVATILSAQCTDKRVNLVTEKLFKKANTPQKMLELGIDNLKPIIKECGLYNNKSKNIISMSEDLIDKHSGEVPKSLKHLVKLGGVGRKTANVVLSNAFSVPAIAVDTHVFRVSNRIGLANTQNVDQTEKQLMDNIPQKWWSHGHHLLIHHGRNICVARKPKCHICPIHTTCRYAAKHNS</sequence>
<dbReference type="PANTHER" id="PTHR10359:SF18">
    <property type="entry name" value="ENDONUCLEASE III"/>
    <property type="match status" value="1"/>
</dbReference>
<comment type="cofactor">
    <cofactor evidence="12">
        <name>[4Fe-4S] cluster</name>
        <dbReference type="ChEBI" id="CHEBI:49883"/>
    </cofactor>
    <text evidence="12">Binds 1 [4Fe-4S] cluster.</text>
</comment>
<dbReference type="PROSITE" id="PS00764">
    <property type="entry name" value="ENDONUCLEASE_III_1"/>
    <property type="match status" value="1"/>
</dbReference>
<keyword evidence="14" id="KW-0255">Endonuclease</keyword>
<dbReference type="GO" id="GO:0051539">
    <property type="term" value="F:4 iron, 4 sulfur cluster binding"/>
    <property type="evidence" value="ECO:0007669"/>
    <property type="project" value="UniProtKB-UniRule"/>
</dbReference>
<dbReference type="CDD" id="cd00056">
    <property type="entry name" value="ENDO3c"/>
    <property type="match status" value="1"/>
</dbReference>
<dbReference type="SMART" id="SM00478">
    <property type="entry name" value="ENDO3c"/>
    <property type="match status" value="1"/>
</dbReference>
<dbReference type="PANTHER" id="PTHR10359">
    <property type="entry name" value="A/G-SPECIFIC ADENINE GLYCOSYLASE/ENDONUCLEASE III"/>
    <property type="match status" value="1"/>
</dbReference>
<dbReference type="SUPFAM" id="SSF48150">
    <property type="entry name" value="DNA-glycosylase"/>
    <property type="match status" value="1"/>
</dbReference>
<evidence type="ECO:0000256" key="6">
    <source>
        <dbReference type="ARBA" id="ARBA00023004"/>
    </source>
</evidence>
<feature type="domain" description="HhH-GPD" evidence="13">
    <location>
        <begin position="38"/>
        <end position="185"/>
    </location>
</feature>
<reference evidence="14" key="2">
    <citation type="submission" date="2024-06" db="EMBL/GenBank/DDBJ databases">
        <authorList>
            <person name="Petrova K.O."/>
            <person name="Toshchakov S.V."/>
            <person name="Boltjanskaja Y.V."/>
            <person name="Kevbrin V."/>
        </authorList>
    </citation>
    <scope>NUCLEOTIDE SEQUENCE</scope>
    <source>
        <strain evidence="14">Z-910T</strain>
    </source>
</reference>
<evidence type="ECO:0000256" key="1">
    <source>
        <dbReference type="ARBA" id="ARBA00008343"/>
    </source>
</evidence>
<evidence type="ECO:0000256" key="3">
    <source>
        <dbReference type="ARBA" id="ARBA00022723"/>
    </source>
</evidence>
<proteinExistence type="inferred from homology"/>
<accession>A0AAU7VIX8</accession>
<dbReference type="Gene3D" id="1.10.340.30">
    <property type="entry name" value="Hypothetical protein, domain 2"/>
    <property type="match status" value="1"/>
</dbReference>
<keyword evidence="8 12" id="KW-0238">DNA-binding</keyword>